<keyword evidence="3 5" id="KW-1133">Transmembrane helix</keyword>
<evidence type="ECO:0000259" key="6">
    <source>
        <dbReference type="Pfam" id="PF04547"/>
    </source>
</evidence>
<feature type="transmembrane region" description="Helical" evidence="5">
    <location>
        <begin position="264"/>
        <end position="288"/>
    </location>
</feature>
<feature type="transmembrane region" description="Helical" evidence="5">
    <location>
        <begin position="648"/>
        <end position="666"/>
    </location>
</feature>
<dbReference type="Proteomes" id="UP001163846">
    <property type="component" value="Unassembled WGS sequence"/>
</dbReference>
<accession>A0AA38U9P2</accession>
<feature type="transmembrane region" description="Helical" evidence="5">
    <location>
        <begin position="433"/>
        <end position="455"/>
    </location>
</feature>
<feature type="domain" description="Anoctamin transmembrane" evidence="6">
    <location>
        <begin position="167"/>
        <end position="687"/>
    </location>
</feature>
<feature type="transmembrane region" description="Helical" evidence="5">
    <location>
        <begin position="208"/>
        <end position="225"/>
    </location>
</feature>
<evidence type="ECO:0000256" key="2">
    <source>
        <dbReference type="ARBA" id="ARBA00022692"/>
    </source>
</evidence>
<dbReference type="EMBL" id="MU806453">
    <property type="protein sequence ID" value="KAJ3835047.1"/>
    <property type="molecule type" value="Genomic_DNA"/>
</dbReference>
<dbReference type="GO" id="GO:0016020">
    <property type="term" value="C:membrane"/>
    <property type="evidence" value="ECO:0007669"/>
    <property type="project" value="UniProtKB-SubCell"/>
</dbReference>
<dbReference type="InterPro" id="IPR049456">
    <property type="entry name" value="Anoctamin_N_fung"/>
</dbReference>
<evidence type="ECO:0000256" key="1">
    <source>
        <dbReference type="ARBA" id="ARBA00004141"/>
    </source>
</evidence>
<sequence>MGVDFVISFRASKATSLSKKQTREEARKAETQYTRLLETLTYGGLKAVGRRGDSLGHILIFISCPDKLVQNLIVRERQSDFLSGLPVTPITNDSLSESLSLAPSDRLRLVHAYITSIHSDGGLGVTPGTSEWDLVESIFCLHDKQFNEQWIHAWTTSKVATVSDNRIRDQFGESVALYFSFLDSYTRALVLPAMVGISFYYFGTSYSPIYSALTVLWSIGFVEWWRVRERLISLRFGVRGSFRVEKRRAQYDPKFSWWKRELRMLASVPVILAFAALLSALMTGIFVFEAFVTQLYTGPGHKFISFSPTIIFVILVPRLVAVFQLCAQYFTQWENHAHHSSHNASLTLKTFIFTALVAYLGLALSAFIYVPFGEGLMRIVQLWLFDGTVPHTGSQMNANLTDAPEAPRKANFWDIDASHAETKLNPGRLKDQMFAYTVTNQIINTFVEIGLPYVLRKVSAFRTKKSNSTSGSGSSSGKKKVVFEDEKVKGGQAENDLLEQARAEAALPEYDIFGDYSEMVIQFGYVALWSTIWPLAPVMALLNNVLELRSDAFKITVHERRPTPVRTDTIGPWLEALAFLSWLAALTNSALVYLFCPREHSQCTSPDFNGTESAIERVHRHLVATAGKEGIDGIWGEHGKGLGATKELLVMALLVALVASHGYLLVRAVMRHIMERLLWKGSEEVKEREREERMVKEVFLKGLGGSVEVDLDGRGVENEKVMNRDSVVDGGVGFWDHDEGLEEINRISKEA</sequence>
<dbReference type="Pfam" id="PF20877">
    <property type="entry name" value="Anoctamin_N"/>
    <property type="match status" value="1"/>
</dbReference>
<keyword evidence="4 5" id="KW-0472">Membrane</keyword>
<protein>
    <submittedName>
        <fullName evidence="8">Calcium-activated chloride channel-domain-containing protein</fullName>
    </submittedName>
</protein>
<gene>
    <name evidence="8" type="ORF">F5878DRAFT_727783</name>
</gene>
<dbReference type="InterPro" id="IPR007632">
    <property type="entry name" value="Anoctamin"/>
</dbReference>
<evidence type="ECO:0000313" key="8">
    <source>
        <dbReference type="EMBL" id="KAJ3835047.1"/>
    </source>
</evidence>
<organism evidence="8 9">
    <name type="scientific">Lentinula raphanica</name>
    <dbReference type="NCBI Taxonomy" id="153919"/>
    <lineage>
        <taxon>Eukaryota</taxon>
        <taxon>Fungi</taxon>
        <taxon>Dikarya</taxon>
        <taxon>Basidiomycota</taxon>
        <taxon>Agaricomycotina</taxon>
        <taxon>Agaricomycetes</taxon>
        <taxon>Agaricomycetidae</taxon>
        <taxon>Agaricales</taxon>
        <taxon>Marasmiineae</taxon>
        <taxon>Omphalotaceae</taxon>
        <taxon>Lentinula</taxon>
    </lineage>
</organism>
<feature type="transmembrane region" description="Helical" evidence="5">
    <location>
        <begin position="351"/>
        <end position="372"/>
    </location>
</feature>
<feature type="transmembrane region" description="Helical" evidence="5">
    <location>
        <begin position="308"/>
        <end position="330"/>
    </location>
</feature>
<proteinExistence type="predicted"/>
<keyword evidence="9" id="KW-1185">Reference proteome</keyword>
<evidence type="ECO:0000256" key="3">
    <source>
        <dbReference type="ARBA" id="ARBA00022989"/>
    </source>
</evidence>
<evidence type="ECO:0000256" key="5">
    <source>
        <dbReference type="SAM" id="Phobius"/>
    </source>
</evidence>
<dbReference type="GO" id="GO:0005254">
    <property type="term" value="F:chloride channel activity"/>
    <property type="evidence" value="ECO:0007669"/>
    <property type="project" value="TreeGrafter"/>
</dbReference>
<dbReference type="PANTHER" id="PTHR12308">
    <property type="entry name" value="ANOCTAMIN"/>
    <property type="match status" value="1"/>
</dbReference>
<dbReference type="AlphaFoldDB" id="A0AA38U9P2"/>
<comment type="subcellular location">
    <subcellularLocation>
        <location evidence="1">Membrane</location>
        <topology evidence="1">Multi-pass membrane protein</topology>
    </subcellularLocation>
</comment>
<feature type="transmembrane region" description="Helical" evidence="5">
    <location>
        <begin position="576"/>
        <end position="595"/>
    </location>
</feature>
<comment type="caution">
    <text evidence="8">The sequence shown here is derived from an EMBL/GenBank/DDBJ whole genome shotgun (WGS) entry which is preliminary data.</text>
</comment>
<reference evidence="8" key="1">
    <citation type="submission" date="2022-08" db="EMBL/GenBank/DDBJ databases">
        <authorList>
            <consortium name="DOE Joint Genome Institute"/>
            <person name="Min B."/>
            <person name="Riley R."/>
            <person name="Sierra-Patev S."/>
            <person name="Naranjo-Ortiz M."/>
            <person name="Looney B."/>
            <person name="Konkel Z."/>
            <person name="Slot J.C."/>
            <person name="Sakamoto Y."/>
            <person name="Steenwyk J.L."/>
            <person name="Rokas A."/>
            <person name="Carro J."/>
            <person name="Camarero S."/>
            <person name="Ferreira P."/>
            <person name="Molpeceres G."/>
            <person name="Ruiz-Duenas F.J."/>
            <person name="Serrano A."/>
            <person name="Henrissat B."/>
            <person name="Drula E."/>
            <person name="Hughes K.W."/>
            <person name="Mata J.L."/>
            <person name="Ishikawa N.K."/>
            <person name="Vargas-Isla R."/>
            <person name="Ushijima S."/>
            <person name="Smith C.A."/>
            <person name="Ahrendt S."/>
            <person name="Andreopoulos W."/>
            <person name="He G."/>
            <person name="Labutti K."/>
            <person name="Lipzen A."/>
            <person name="Ng V."/>
            <person name="Sandor L."/>
            <person name="Barry K."/>
            <person name="Martinez A.T."/>
            <person name="Xiao Y."/>
            <person name="Gibbons J.G."/>
            <person name="Terashima K."/>
            <person name="Hibbett D.S."/>
            <person name="Grigoriev I.V."/>
        </authorList>
    </citation>
    <scope>NUCLEOTIDE SEQUENCE</scope>
    <source>
        <strain evidence="8">TFB9207</strain>
    </source>
</reference>
<evidence type="ECO:0000259" key="7">
    <source>
        <dbReference type="Pfam" id="PF20877"/>
    </source>
</evidence>
<name>A0AA38U9P2_9AGAR</name>
<dbReference type="InterPro" id="IPR049452">
    <property type="entry name" value="Anoctamin_TM"/>
</dbReference>
<evidence type="ECO:0000256" key="4">
    <source>
        <dbReference type="ARBA" id="ARBA00023136"/>
    </source>
</evidence>
<dbReference type="PANTHER" id="PTHR12308:SF73">
    <property type="entry name" value="ANOCTAMIN"/>
    <property type="match status" value="1"/>
</dbReference>
<dbReference type="GO" id="GO:0032541">
    <property type="term" value="C:cortical endoplasmic reticulum"/>
    <property type="evidence" value="ECO:0007669"/>
    <property type="project" value="TreeGrafter"/>
</dbReference>
<keyword evidence="2 5" id="KW-0812">Transmembrane</keyword>
<feature type="domain" description="Anoctamin alpha-beta plait" evidence="7">
    <location>
        <begin position="2"/>
        <end position="135"/>
    </location>
</feature>
<evidence type="ECO:0000313" key="9">
    <source>
        <dbReference type="Proteomes" id="UP001163846"/>
    </source>
</evidence>
<dbReference type="Pfam" id="PF04547">
    <property type="entry name" value="Anoctamin"/>
    <property type="match status" value="1"/>
</dbReference>